<dbReference type="InterPro" id="IPR016181">
    <property type="entry name" value="Acyl_CoA_acyltransferase"/>
</dbReference>
<dbReference type="Proteomes" id="UP000032803">
    <property type="component" value="Chromosome I"/>
</dbReference>
<dbReference type="Pfam" id="PF13302">
    <property type="entry name" value="Acetyltransf_3"/>
    <property type="match status" value="1"/>
</dbReference>
<dbReference type="RefSeq" id="WP_082060327.1">
    <property type="nucleotide sequence ID" value="NZ_LN681225.1"/>
</dbReference>
<evidence type="ECO:0000313" key="2">
    <source>
        <dbReference type="EMBL" id="CEK11103.1"/>
    </source>
</evidence>
<keyword evidence="2" id="KW-0808">Transferase</keyword>
<keyword evidence="3" id="KW-1185">Reference proteome</keyword>
<dbReference type="PATRIC" id="fig|449.7.peg.2070"/>
<dbReference type="SUPFAM" id="SSF55729">
    <property type="entry name" value="Acyl-CoA N-acyltransferases (Nat)"/>
    <property type="match status" value="1"/>
</dbReference>
<dbReference type="KEGG" id="lha:LHA_2078"/>
<dbReference type="PANTHER" id="PTHR43792:SF1">
    <property type="entry name" value="N-ACETYLTRANSFERASE DOMAIN-CONTAINING PROTEIN"/>
    <property type="match status" value="1"/>
</dbReference>
<proteinExistence type="predicted"/>
<dbReference type="PANTHER" id="PTHR43792">
    <property type="entry name" value="GNAT FAMILY, PUTATIVE (AFU_ORTHOLOGUE AFUA_3G00765)-RELATED-RELATED"/>
    <property type="match status" value="1"/>
</dbReference>
<organism evidence="2 3">
    <name type="scientific">Legionella hackeliae</name>
    <dbReference type="NCBI Taxonomy" id="449"/>
    <lineage>
        <taxon>Bacteria</taxon>
        <taxon>Pseudomonadati</taxon>
        <taxon>Pseudomonadota</taxon>
        <taxon>Gammaproteobacteria</taxon>
        <taxon>Legionellales</taxon>
        <taxon>Legionellaceae</taxon>
        <taxon>Legionella</taxon>
    </lineage>
</organism>
<dbReference type="GO" id="GO:0016747">
    <property type="term" value="F:acyltransferase activity, transferring groups other than amino-acyl groups"/>
    <property type="evidence" value="ECO:0007669"/>
    <property type="project" value="InterPro"/>
</dbReference>
<feature type="domain" description="N-acetyltransferase" evidence="1">
    <location>
        <begin position="9"/>
        <end position="178"/>
    </location>
</feature>
<dbReference type="EMBL" id="LN681225">
    <property type="protein sequence ID" value="CEK11103.1"/>
    <property type="molecule type" value="Genomic_DNA"/>
</dbReference>
<protein>
    <submittedName>
        <fullName evidence="2">GCN5-related N-acetyltransferase</fullName>
    </submittedName>
</protein>
<dbReference type="OrthoDB" id="9801656at2"/>
<dbReference type="STRING" id="449.LHA_2078"/>
<dbReference type="Gene3D" id="3.40.630.30">
    <property type="match status" value="1"/>
</dbReference>
<dbReference type="PROSITE" id="PS51186">
    <property type="entry name" value="GNAT"/>
    <property type="match status" value="1"/>
</dbReference>
<dbReference type="InterPro" id="IPR000182">
    <property type="entry name" value="GNAT_dom"/>
</dbReference>
<gene>
    <name evidence="2" type="ORF">LHA_2078</name>
</gene>
<reference evidence="3" key="1">
    <citation type="submission" date="2014-09" db="EMBL/GenBank/DDBJ databases">
        <authorList>
            <person name="Gomez-Valero L."/>
        </authorList>
    </citation>
    <scope>NUCLEOTIDE SEQUENCE [LARGE SCALE GENOMIC DNA]</scope>
    <source>
        <strain evidence="3">ATCC35250</strain>
    </source>
</reference>
<sequence>MKIVESERIIIREWREADHPFFATMNSNRQVMEYLPALLTQEESSAMIVRIAAHIQQHGFGLWAAEFKETKEFMGFIGLNIPSFSAHFTPCIEIGWRLSLPFWGKGLATEGAKAVLAYAFEYLGLKEIVSFTTVSNVRSQRVMQKIGMTHDKSDDFCHPRLPLDHSLSKHVLYRITHSI</sequence>
<accession>A0A0A8UQX8</accession>
<name>A0A0A8UQX8_LEGHA</name>
<dbReference type="HOGENOM" id="CLU_013985_3_1_6"/>
<evidence type="ECO:0000313" key="3">
    <source>
        <dbReference type="Proteomes" id="UP000032803"/>
    </source>
</evidence>
<dbReference type="AlphaFoldDB" id="A0A0A8UQX8"/>
<dbReference type="InterPro" id="IPR051531">
    <property type="entry name" value="N-acetyltransferase"/>
</dbReference>
<evidence type="ECO:0000259" key="1">
    <source>
        <dbReference type="PROSITE" id="PS51186"/>
    </source>
</evidence>